<keyword evidence="1 4" id="KW-0245">EGF-like domain</keyword>
<dbReference type="PROSITE" id="PS01186">
    <property type="entry name" value="EGF_2"/>
    <property type="match status" value="2"/>
</dbReference>
<dbReference type="Proteomes" id="UP000887565">
    <property type="component" value="Unplaced"/>
</dbReference>
<dbReference type="InterPro" id="IPR011042">
    <property type="entry name" value="6-blade_b-propeller_TolB-like"/>
</dbReference>
<evidence type="ECO:0000256" key="3">
    <source>
        <dbReference type="ARBA" id="ARBA00022737"/>
    </source>
</evidence>
<evidence type="ECO:0000256" key="1">
    <source>
        <dbReference type="ARBA" id="ARBA00022536"/>
    </source>
</evidence>
<comment type="caution">
    <text evidence="4">Lacks conserved residue(s) required for the propagation of feature annotation.</text>
</comment>
<dbReference type="PROSITE" id="PS00022">
    <property type="entry name" value="EGF_1"/>
    <property type="match status" value="6"/>
</dbReference>
<evidence type="ECO:0000256" key="6">
    <source>
        <dbReference type="SAM" id="Phobius"/>
    </source>
</evidence>
<feature type="disulfide bond" evidence="4">
    <location>
        <begin position="444"/>
        <end position="461"/>
    </location>
</feature>
<feature type="disulfide bond" evidence="4">
    <location>
        <begin position="463"/>
        <end position="472"/>
    </location>
</feature>
<dbReference type="OMA" id="RFKGPTC"/>
<dbReference type="InterPro" id="IPR000033">
    <property type="entry name" value="LDLR_classB_rpt"/>
</dbReference>
<sequence length="763" mass="85907">MSLMISQRKFHLFWSDIGGAGPKIESSDLSGSSRKILVNRNLILPISLSIDIPNRRLYWSDPKTSSIESINFDGGDRRLVKTFAFDESKPAYLDVFEDYVYYSTFEYQHRSSVRKISKFGNSSSTILLRDLPRHSDLILIHESKHKTSISSVCSNYASPSPKNSLCLPIDERTSTFVCSHGYKYNGEKFTCEENRNFSPACKMPCLNGGTCAVWNNNEKKSGNHESCVDCKNGFTGRYCQIDLCHNFCLNSGICKIYNETTKVGKNSGFDDAVFCNCPPQYDGPRCQRYKCTDYCKHGSCHVDRADFLPRCMCDDGYFGERCEQLSHESSSDPCWERCYNNGTCFVTPYGLPVCQCPPGFDGMRCQQCTALDCANGAVCLGDLGPNREICRCKMGFEGPLCEIDLCKDYCHHGICNRVGHSLKCDCPARFSGPRCSIDRCDGLCQNNGVCIEQPEAKNVACVCKRSFYGVFCEKRYTCDDYCQNNATCVEFNDTLTCKCPAGTSGDRCENLNCLPCRNGARCFKIDPTFSPQTHLNAIRLGDFFIQCRCPLGLTGQFCDRYDDANNHYCSSHLRCLNGLCHKPAGSSPRCLCRAGWRGLVCNLPTCYNYCLNDGYCLAINQIAICKCRGGYSGNRCERFDGNSTQIKATASRSRDNLSRPLLIVLLPLFVLLLLGGFIFYATFNKWRRLDIQFRHNRMHDDQILQNPSFLSGSEDDLSAFEGESTNFTNPLYDNVYNDTVVNTTNNEEHELLPNRDQTRNGHN</sequence>
<evidence type="ECO:0000256" key="4">
    <source>
        <dbReference type="PROSITE-ProRule" id="PRU00076"/>
    </source>
</evidence>
<feature type="domain" description="EGF-like" evidence="7">
    <location>
        <begin position="240"/>
        <end position="287"/>
    </location>
</feature>
<feature type="transmembrane region" description="Helical" evidence="6">
    <location>
        <begin position="661"/>
        <end position="683"/>
    </location>
</feature>
<feature type="disulfide bond" evidence="4">
    <location>
        <begin position="244"/>
        <end position="254"/>
    </location>
</feature>
<organism evidence="8 9">
    <name type="scientific">Romanomermis culicivorax</name>
    <name type="common">Nematode worm</name>
    <dbReference type="NCBI Taxonomy" id="13658"/>
    <lineage>
        <taxon>Eukaryota</taxon>
        <taxon>Metazoa</taxon>
        <taxon>Ecdysozoa</taxon>
        <taxon>Nematoda</taxon>
        <taxon>Enoplea</taxon>
        <taxon>Dorylaimia</taxon>
        <taxon>Mermithida</taxon>
        <taxon>Mermithoidea</taxon>
        <taxon>Mermithidae</taxon>
        <taxon>Romanomermis</taxon>
    </lineage>
</organism>
<evidence type="ECO:0000313" key="8">
    <source>
        <dbReference type="Proteomes" id="UP000887565"/>
    </source>
</evidence>
<evidence type="ECO:0000313" key="9">
    <source>
        <dbReference type="WBParaSite" id="nRc.2.0.1.t33808-RA"/>
    </source>
</evidence>
<evidence type="ECO:0000256" key="5">
    <source>
        <dbReference type="PROSITE-ProRule" id="PRU00461"/>
    </source>
</evidence>
<dbReference type="PROSITE" id="PS51120">
    <property type="entry name" value="LDLRB"/>
    <property type="match status" value="1"/>
</dbReference>
<dbReference type="PANTHER" id="PTHR12916:SF4">
    <property type="entry name" value="UNINFLATABLE, ISOFORM C"/>
    <property type="match status" value="1"/>
</dbReference>
<dbReference type="SUPFAM" id="SSF57196">
    <property type="entry name" value="EGF/Laminin"/>
    <property type="match status" value="6"/>
</dbReference>
<feature type="disulfide bond" evidence="4">
    <location>
        <begin position="627"/>
        <end position="636"/>
    </location>
</feature>
<dbReference type="SUPFAM" id="SSF63825">
    <property type="entry name" value="YWTD domain"/>
    <property type="match status" value="1"/>
</dbReference>
<feature type="repeat" description="LDL-receptor class B" evidence="5">
    <location>
        <begin position="10"/>
        <end position="54"/>
    </location>
</feature>
<keyword evidence="3" id="KW-0677">Repeat</keyword>
<dbReference type="Pfam" id="PF00008">
    <property type="entry name" value="EGF"/>
    <property type="match status" value="1"/>
</dbReference>
<keyword evidence="8" id="KW-1185">Reference proteome</keyword>
<dbReference type="SMART" id="SM00135">
    <property type="entry name" value="LY"/>
    <property type="match status" value="1"/>
</dbReference>
<feature type="disulfide bond" evidence="4">
    <location>
        <begin position="334"/>
        <end position="344"/>
    </location>
</feature>
<feature type="domain" description="EGF-like" evidence="7">
    <location>
        <begin position="367"/>
        <end position="402"/>
    </location>
</feature>
<name>A0A915K646_ROMCU</name>
<dbReference type="PANTHER" id="PTHR12916">
    <property type="entry name" value="CYTOCHROME C OXIDASE POLYPEPTIDE VIC-2"/>
    <property type="match status" value="1"/>
</dbReference>
<keyword evidence="6" id="KW-0812">Transmembrane</keyword>
<feature type="domain" description="EGF-like" evidence="7">
    <location>
        <begin position="474"/>
        <end position="509"/>
    </location>
</feature>
<dbReference type="PROSITE" id="PS50026">
    <property type="entry name" value="EGF_3"/>
    <property type="match status" value="6"/>
</dbReference>
<dbReference type="SMART" id="SM00181">
    <property type="entry name" value="EGF"/>
    <property type="match status" value="11"/>
</dbReference>
<keyword evidence="6" id="KW-1133">Transmembrane helix</keyword>
<feature type="disulfide bond" evidence="4">
    <location>
        <begin position="440"/>
        <end position="450"/>
    </location>
</feature>
<feature type="domain" description="EGF-like" evidence="7">
    <location>
        <begin position="602"/>
        <end position="637"/>
    </location>
</feature>
<feature type="disulfide bond" evidence="4">
    <location>
        <begin position="373"/>
        <end position="390"/>
    </location>
</feature>
<feature type="disulfide bond" evidence="4">
    <location>
        <begin position="606"/>
        <end position="616"/>
    </location>
</feature>
<evidence type="ECO:0000259" key="7">
    <source>
        <dbReference type="PROSITE" id="PS50026"/>
    </source>
</evidence>
<dbReference type="Gene3D" id="2.120.10.30">
    <property type="entry name" value="TolB, C-terminal domain"/>
    <property type="match status" value="1"/>
</dbReference>
<dbReference type="WBParaSite" id="nRc.2.0.1.t33808-RA">
    <property type="protein sequence ID" value="nRc.2.0.1.t33808-RA"/>
    <property type="gene ID" value="nRc.2.0.1.g33808"/>
</dbReference>
<keyword evidence="6" id="KW-0472">Membrane</keyword>
<evidence type="ECO:0000256" key="2">
    <source>
        <dbReference type="ARBA" id="ARBA00022729"/>
    </source>
</evidence>
<keyword evidence="2" id="KW-0732">Signal</keyword>
<dbReference type="AlphaFoldDB" id="A0A915K646"/>
<keyword evidence="4" id="KW-1015">Disulfide bond</keyword>
<feature type="domain" description="EGF-like" evidence="7">
    <location>
        <begin position="436"/>
        <end position="473"/>
    </location>
</feature>
<feature type="disulfide bond" evidence="4">
    <location>
        <begin position="277"/>
        <end position="286"/>
    </location>
</feature>
<feature type="disulfide bond" evidence="4">
    <location>
        <begin position="478"/>
        <end position="488"/>
    </location>
</feature>
<reference evidence="9" key="1">
    <citation type="submission" date="2022-11" db="UniProtKB">
        <authorList>
            <consortium name="WormBaseParasite"/>
        </authorList>
    </citation>
    <scope>IDENTIFICATION</scope>
</reference>
<dbReference type="InterPro" id="IPR000742">
    <property type="entry name" value="EGF"/>
</dbReference>
<feature type="disulfide bond" evidence="4">
    <location>
        <begin position="392"/>
        <end position="401"/>
    </location>
</feature>
<dbReference type="Gene3D" id="2.10.25.10">
    <property type="entry name" value="Laminin"/>
    <property type="match status" value="9"/>
</dbReference>
<feature type="domain" description="EGF-like" evidence="7">
    <location>
        <begin position="330"/>
        <end position="366"/>
    </location>
</feature>
<feature type="disulfide bond" evidence="4">
    <location>
        <begin position="356"/>
        <end position="365"/>
    </location>
</feature>
<feature type="disulfide bond" evidence="4">
    <location>
        <begin position="499"/>
        <end position="508"/>
    </location>
</feature>
<protein>
    <submittedName>
        <fullName evidence="9">EGF-like domain-containing protein</fullName>
    </submittedName>
</protein>
<accession>A0A915K646</accession>
<dbReference type="Pfam" id="PF00058">
    <property type="entry name" value="Ldl_recept_b"/>
    <property type="match status" value="1"/>
</dbReference>
<proteinExistence type="predicted"/>